<keyword evidence="3" id="KW-1185">Reference proteome</keyword>
<comment type="caution">
    <text evidence="2">The sequence shown here is derived from an EMBL/GenBank/DDBJ whole genome shotgun (WGS) entry which is preliminary data.</text>
</comment>
<feature type="chain" id="PRO_5045963542" evidence="1">
    <location>
        <begin position="19"/>
        <end position="106"/>
    </location>
</feature>
<dbReference type="EMBL" id="JBDIME010000027">
    <property type="protein sequence ID" value="MEN2792334.1"/>
    <property type="molecule type" value="Genomic_DNA"/>
</dbReference>
<organism evidence="2 3">
    <name type="scientific">Sphingomonas oligophenolica</name>
    <dbReference type="NCBI Taxonomy" id="301154"/>
    <lineage>
        <taxon>Bacteria</taxon>
        <taxon>Pseudomonadati</taxon>
        <taxon>Pseudomonadota</taxon>
        <taxon>Alphaproteobacteria</taxon>
        <taxon>Sphingomonadales</taxon>
        <taxon>Sphingomonadaceae</taxon>
        <taxon>Sphingomonas</taxon>
    </lineage>
</organism>
<accession>A0ABU9Y952</accession>
<reference evidence="2 3" key="1">
    <citation type="submission" date="2024-05" db="EMBL/GenBank/DDBJ databases">
        <authorList>
            <person name="Liu Q."/>
            <person name="Xin Y.-H."/>
        </authorList>
    </citation>
    <scope>NUCLEOTIDE SEQUENCE [LARGE SCALE GENOMIC DNA]</scope>
    <source>
        <strain evidence="2 3">CGMCC 1.10181</strain>
    </source>
</reference>
<sequence>MNVLVLASAALIPAAAIAAPQAAVPPSAQSAVAGGYTMDTPVEVIVADPRAKAILDTNFPGMTAHERFAELKTRSLNELRPILEQHFSAEQIAMAAAELARLTPAK</sequence>
<keyword evidence="1" id="KW-0732">Signal</keyword>
<evidence type="ECO:0000256" key="1">
    <source>
        <dbReference type="SAM" id="SignalP"/>
    </source>
</evidence>
<protein>
    <submittedName>
        <fullName evidence="2">Uncharacterized protein</fullName>
    </submittedName>
</protein>
<gene>
    <name evidence="2" type="ORF">ABC974_22070</name>
</gene>
<feature type="signal peptide" evidence="1">
    <location>
        <begin position="1"/>
        <end position="18"/>
    </location>
</feature>
<evidence type="ECO:0000313" key="2">
    <source>
        <dbReference type="EMBL" id="MEN2792334.1"/>
    </source>
</evidence>
<name>A0ABU9Y952_9SPHN</name>
<evidence type="ECO:0000313" key="3">
    <source>
        <dbReference type="Proteomes" id="UP001419910"/>
    </source>
</evidence>
<dbReference type="Proteomes" id="UP001419910">
    <property type="component" value="Unassembled WGS sequence"/>
</dbReference>
<proteinExistence type="predicted"/>